<feature type="coiled-coil region" evidence="1">
    <location>
        <begin position="92"/>
        <end position="126"/>
    </location>
</feature>
<sequence length="134" mass="15579">MNGDFLKEKLQLLDVQFVELSKKLKITPQSLNSRFKTKDVTISFLIELCEAVKKSPYYFIKGSEYESYFTLDERVLKEDIPVEGTTAISDKIRLLEEQNDLLKENLNLYKDRCEIYKSEIAELRGTSPDRSQTA</sequence>
<evidence type="ECO:0000313" key="3">
    <source>
        <dbReference type="Proteomes" id="UP001151079"/>
    </source>
</evidence>
<dbReference type="Proteomes" id="UP001151079">
    <property type="component" value="Unassembled WGS sequence"/>
</dbReference>
<keyword evidence="1" id="KW-0175">Coiled coil</keyword>
<evidence type="ECO:0000313" key="2">
    <source>
        <dbReference type="EMBL" id="MCV9929075.1"/>
    </source>
</evidence>
<protein>
    <submittedName>
        <fullName evidence="2">Uncharacterized protein</fullName>
    </submittedName>
</protein>
<gene>
    <name evidence="2" type="ORF">OIU83_15525</name>
</gene>
<reference evidence="2" key="1">
    <citation type="submission" date="2022-10" db="EMBL/GenBank/DDBJ databases">
        <title>Two novel species of Flavobacterium.</title>
        <authorList>
            <person name="Liu Q."/>
            <person name="Xin Y.-H."/>
        </authorList>
    </citation>
    <scope>NUCLEOTIDE SEQUENCE</scope>
    <source>
        <strain evidence="2">LS1R49</strain>
    </source>
</reference>
<proteinExistence type="predicted"/>
<organism evidence="2 3">
    <name type="scientific">Flavobacterium shii</name>
    <dbReference type="NCBI Taxonomy" id="2987687"/>
    <lineage>
        <taxon>Bacteria</taxon>
        <taxon>Pseudomonadati</taxon>
        <taxon>Bacteroidota</taxon>
        <taxon>Flavobacteriia</taxon>
        <taxon>Flavobacteriales</taxon>
        <taxon>Flavobacteriaceae</taxon>
        <taxon>Flavobacterium</taxon>
    </lineage>
</organism>
<dbReference type="EMBL" id="JAOZEW010000016">
    <property type="protein sequence ID" value="MCV9929075.1"/>
    <property type="molecule type" value="Genomic_DNA"/>
</dbReference>
<accession>A0A9X2ZEC3</accession>
<dbReference type="AlphaFoldDB" id="A0A9X2ZEC3"/>
<comment type="caution">
    <text evidence="2">The sequence shown here is derived from an EMBL/GenBank/DDBJ whole genome shotgun (WGS) entry which is preliminary data.</text>
</comment>
<name>A0A9X2ZEC3_9FLAO</name>
<keyword evidence="3" id="KW-1185">Reference proteome</keyword>
<dbReference type="RefSeq" id="WP_264207174.1">
    <property type="nucleotide sequence ID" value="NZ_JAOZEW010000016.1"/>
</dbReference>
<evidence type="ECO:0000256" key="1">
    <source>
        <dbReference type="SAM" id="Coils"/>
    </source>
</evidence>